<keyword evidence="6" id="KW-0969">Cilium</keyword>
<dbReference type="GO" id="GO:0071978">
    <property type="term" value="P:bacterial-type flagellum-dependent swarming motility"/>
    <property type="evidence" value="ECO:0007669"/>
    <property type="project" value="TreeGrafter"/>
</dbReference>
<dbReference type="InterPro" id="IPR010930">
    <property type="entry name" value="Flg_bb/hook_C_dom"/>
</dbReference>
<feature type="domain" description="Flagellar basal body rod protein N-terminal" evidence="3">
    <location>
        <begin position="5"/>
        <end position="35"/>
    </location>
</feature>
<dbReference type="NCBIfam" id="TIGR03506">
    <property type="entry name" value="FlgEFG_subfam"/>
    <property type="match status" value="1"/>
</dbReference>
<name>A0A0J1FQ02_9FIRM</name>
<dbReference type="AlphaFoldDB" id="A0A0J1FQ02"/>
<organism evidence="6 7">
    <name type="scientific">Desulfosporosinus acididurans</name>
    <dbReference type="NCBI Taxonomy" id="476652"/>
    <lineage>
        <taxon>Bacteria</taxon>
        <taxon>Bacillati</taxon>
        <taxon>Bacillota</taxon>
        <taxon>Clostridia</taxon>
        <taxon>Eubacteriales</taxon>
        <taxon>Desulfitobacteriaceae</taxon>
        <taxon>Desulfosporosinus</taxon>
    </lineage>
</organism>
<dbReference type="STRING" id="476652.DEAC_c29950"/>
<evidence type="ECO:0000256" key="1">
    <source>
        <dbReference type="ARBA" id="ARBA00009677"/>
    </source>
</evidence>
<evidence type="ECO:0000259" key="3">
    <source>
        <dbReference type="Pfam" id="PF00460"/>
    </source>
</evidence>
<feature type="domain" description="Flagellar basal-body/hook protein C-terminal" evidence="4">
    <location>
        <begin position="200"/>
        <end position="243"/>
    </location>
</feature>
<evidence type="ECO:0000313" key="6">
    <source>
        <dbReference type="EMBL" id="KLU65028.1"/>
    </source>
</evidence>
<dbReference type="EMBL" id="LDZY01000010">
    <property type="protein sequence ID" value="KLU65028.1"/>
    <property type="molecule type" value="Genomic_DNA"/>
</dbReference>
<evidence type="ECO:0000313" key="7">
    <source>
        <dbReference type="Proteomes" id="UP000036356"/>
    </source>
</evidence>
<keyword evidence="7" id="KW-1185">Reference proteome</keyword>
<keyword evidence="6" id="KW-0282">Flagellum</keyword>
<reference evidence="6 7" key="1">
    <citation type="submission" date="2015-06" db="EMBL/GenBank/DDBJ databases">
        <title>Draft genome of the moderately acidophilic sulfate reducer Candidatus Desulfosporosinus acididurans strain M1.</title>
        <authorList>
            <person name="Poehlein A."/>
            <person name="Petzsch P."/>
            <person name="Johnson B.D."/>
            <person name="Schloemann M."/>
            <person name="Daniel R."/>
            <person name="Muehling M."/>
        </authorList>
    </citation>
    <scope>NUCLEOTIDE SEQUENCE [LARGE SCALE GENOMIC DNA]</scope>
    <source>
        <strain evidence="6 7">M1</strain>
    </source>
</reference>
<sequence>MIRGLYTSALGMLATQTQSEVIGDNIANVRTPGYKEELASNRAFDSILTDRIDSGNVGSEVTPIGSMVTGVSVDRGSVSNAQGALQKTDLKTDLALTSPGYFVVKTPQGERYTRNGHFKLNANGMLQTPDGYAVQGQKGSIGPLSPDFSVTADGTVNDKGQVVDRLRIVDIPETALTREGQSLYSSSQAVQGSANPQVLQGSIEASNVDLSGQMVQMMTVMKAYEANQKVIQTQDEMLSKAVNDVGKI</sequence>
<dbReference type="InterPro" id="IPR053967">
    <property type="entry name" value="LlgE_F_G-like_D1"/>
</dbReference>
<gene>
    <name evidence="6" type="primary">flgG_1</name>
    <name evidence="6" type="ORF">DEAC_c29950</name>
</gene>
<dbReference type="Proteomes" id="UP000036356">
    <property type="component" value="Unassembled WGS sequence"/>
</dbReference>
<comment type="caution">
    <text evidence="6">The sequence shown here is derived from an EMBL/GenBank/DDBJ whole genome shotgun (WGS) entry which is preliminary data.</text>
</comment>
<dbReference type="PANTHER" id="PTHR30435">
    <property type="entry name" value="FLAGELLAR PROTEIN"/>
    <property type="match status" value="1"/>
</dbReference>
<keyword evidence="6" id="KW-0966">Cell projection</keyword>
<dbReference type="PROSITE" id="PS00588">
    <property type="entry name" value="FLAGELLA_BB_ROD"/>
    <property type="match status" value="1"/>
</dbReference>
<dbReference type="PATRIC" id="fig|476652.3.peg.3154"/>
<dbReference type="Pfam" id="PF06429">
    <property type="entry name" value="Flg_bbr_C"/>
    <property type="match status" value="1"/>
</dbReference>
<keyword evidence="2" id="KW-0975">Bacterial flagellum</keyword>
<comment type="subcellular location">
    <subcellularLocation>
        <location evidence="2">Bacterial flagellum basal body</location>
    </subcellularLocation>
</comment>
<dbReference type="Pfam" id="PF22692">
    <property type="entry name" value="LlgE_F_G_D1"/>
    <property type="match status" value="1"/>
</dbReference>
<accession>A0A0J1FQ02</accession>
<protein>
    <submittedName>
        <fullName evidence="6">Flagellar basal-body rod protein FlgG</fullName>
    </submittedName>
</protein>
<dbReference type="RefSeq" id="WP_047810818.1">
    <property type="nucleotide sequence ID" value="NZ_LDZY01000010.1"/>
</dbReference>
<proteinExistence type="inferred from homology"/>
<dbReference type="PANTHER" id="PTHR30435:SF19">
    <property type="entry name" value="FLAGELLAR BASAL-BODY ROD PROTEIN FLGG"/>
    <property type="match status" value="1"/>
</dbReference>
<dbReference type="SUPFAM" id="SSF117143">
    <property type="entry name" value="Flagellar hook protein flgE"/>
    <property type="match status" value="1"/>
</dbReference>
<feature type="domain" description="Flagellar hook protein FlgE/F/G-like D1" evidence="5">
    <location>
        <begin position="99"/>
        <end position="157"/>
    </location>
</feature>
<dbReference type="InterPro" id="IPR020013">
    <property type="entry name" value="Flagellar_FlgE/F/G"/>
</dbReference>
<dbReference type="InterPro" id="IPR037925">
    <property type="entry name" value="FlgE/F/G-like"/>
</dbReference>
<evidence type="ECO:0000259" key="5">
    <source>
        <dbReference type="Pfam" id="PF22692"/>
    </source>
</evidence>
<evidence type="ECO:0000259" key="4">
    <source>
        <dbReference type="Pfam" id="PF06429"/>
    </source>
</evidence>
<comment type="similarity">
    <text evidence="1 2">Belongs to the flagella basal body rod proteins family.</text>
</comment>
<dbReference type="InterPro" id="IPR019776">
    <property type="entry name" value="Flagellar_basal_body_rod_CS"/>
</dbReference>
<evidence type="ECO:0000256" key="2">
    <source>
        <dbReference type="RuleBase" id="RU362116"/>
    </source>
</evidence>
<dbReference type="InterPro" id="IPR001444">
    <property type="entry name" value="Flag_bb_rod_N"/>
</dbReference>
<dbReference type="Pfam" id="PF00460">
    <property type="entry name" value="Flg_bb_rod"/>
    <property type="match status" value="1"/>
</dbReference>
<dbReference type="GO" id="GO:0009425">
    <property type="term" value="C:bacterial-type flagellum basal body"/>
    <property type="evidence" value="ECO:0007669"/>
    <property type="project" value="UniProtKB-SubCell"/>
</dbReference>